<dbReference type="InterPro" id="IPR013022">
    <property type="entry name" value="Xyl_isomerase-like_TIM-brl"/>
</dbReference>
<evidence type="ECO:0000313" key="3">
    <source>
        <dbReference type="Proteomes" id="UP000231092"/>
    </source>
</evidence>
<dbReference type="AlphaFoldDB" id="A0A2M8ZCG3"/>
<reference evidence="2 3" key="1">
    <citation type="submission" date="2017-11" db="EMBL/GenBank/DDBJ databases">
        <title>Understudied soil microbes with underappreciated capabilities: Untangling the Clostridium saccharolyticum group.</title>
        <authorList>
            <person name="Leschine S."/>
        </authorList>
    </citation>
    <scope>NUCLEOTIDE SEQUENCE [LARGE SCALE GENOMIC DNA]</scope>
    <source>
        <strain evidence="2 3">18A</strain>
    </source>
</reference>
<feature type="domain" description="Xylose isomerase-like TIM barrel" evidence="1">
    <location>
        <begin position="23"/>
        <end position="286"/>
    </location>
</feature>
<dbReference type="GO" id="GO:0016853">
    <property type="term" value="F:isomerase activity"/>
    <property type="evidence" value="ECO:0007669"/>
    <property type="project" value="UniProtKB-KW"/>
</dbReference>
<comment type="caution">
    <text evidence="2">The sequence shown here is derived from an EMBL/GenBank/DDBJ whole genome shotgun (WGS) entry which is preliminary data.</text>
</comment>
<protein>
    <submittedName>
        <fullName evidence="2">Sugar phosphate isomerase/epimerase</fullName>
    </submittedName>
</protein>
<gene>
    <name evidence="2" type="ORF">H171_4767</name>
</gene>
<sequence length="313" mass="36038">MLKIGIQSRLLLGDKAKEKDFHRIRVAGFDCIDFNLDRFLPNNLIYQGKINHFFDQPEEKLSAHFDEYYRMAKREGLEFSQAHAPYPLYVYGREEDKEYLHMVVEKSILVCAALHVPYLVVHPFKLSYPLGRIEEYKKNMDFLQRLIPSCKRYGVKICLENLYDCFGGRICEGVCADPSQAAEYVDKLNQIAGEECFAFCFDTGHANILGKSMKETILTLGNRIQALHIHDNDGIRDLHQLPFTFTKELAGEVSTDWNGFLHGLKEIGFHGVLSFETFGALRCFPEELHDSVLRLIADIGRYWTKQLEEGTGR</sequence>
<dbReference type="Gene3D" id="3.20.20.150">
    <property type="entry name" value="Divalent-metal-dependent TIM barrel enzymes"/>
    <property type="match status" value="1"/>
</dbReference>
<dbReference type="RefSeq" id="WP_100307289.1">
    <property type="nucleotide sequence ID" value="NZ_PGET01000001.1"/>
</dbReference>
<evidence type="ECO:0000259" key="1">
    <source>
        <dbReference type="Pfam" id="PF01261"/>
    </source>
</evidence>
<dbReference type="InterPro" id="IPR036237">
    <property type="entry name" value="Xyl_isomerase-like_sf"/>
</dbReference>
<proteinExistence type="predicted"/>
<dbReference type="SUPFAM" id="SSF51658">
    <property type="entry name" value="Xylose isomerase-like"/>
    <property type="match status" value="1"/>
</dbReference>
<dbReference type="InterPro" id="IPR050312">
    <property type="entry name" value="IolE/XylAMocC-like"/>
</dbReference>
<dbReference type="EMBL" id="PGET01000001">
    <property type="protein sequence ID" value="PJJ31127.1"/>
    <property type="molecule type" value="Genomic_DNA"/>
</dbReference>
<keyword evidence="2" id="KW-0413">Isomerase</keyword>
<organism evidence="2 3">
    <name type="scientific">[Clostridium] celerecrescens 18A</name>
    <dbReference type="NCBI Taxonomy" id="1286362"/>
    <lineage>
        <taxon>Bacteria</taxon>
        <taxon>Bacillati</taxon>
        <taxon>Bacillota</taxon>
        <taxon>Clostridia</taxon>
        <taxon>Lachnospirales</taxon>
        <taxon>Lachnospiraceae</taxon>
        <taxon>Lacrimispora</taxon>
    </lineage>
</organism>
<name>A0A2M8ZCG3_9FIRM</name>
<dbReference type="OrthoDB" id="9801960at2"/>
<dbReference type="PANTHER" id="PTHR12110">
    <property type="entry name" value="HYDROXYPYRUVATE ISOMERASE"/>
    <property type="match status" value="1"/>
</dbReference>
<dbReference type="Pfam" id="PF01261">
    <property type="entry name" value="AP_endonuc_2"/>
    <property type="match status" value="1"/>
</dbReference>
<accession>A0A2M8ZCG3</accession>
<evidence type="ECO:0000313" key="2">
    <source>
        <dbReference type="EMBL" id="PJJ31127.1"/>
    </source>
</evidence>
<dbReference type="Proteomes" id="UP000231092">
    <property type="component" value="Unassembled WGS sequence"/>
</dbReference>